<dbReference type="Proteomes" id="UP000549394">
    <property type="component" value="Unassembled WGS sequence"/>
</dbReference>
<dbReference type="GO" id="GO:0005730">
    <property type="term" value="C:nucleolus"/>
    <property type="evidence" value="ECO:0007669"/>
    <property type="project" value="UniProtKB-SubCell"/>
</dbReference>
<dbReference type="Pfam" id="PF04950">
    <property type="entry name" value="RIBIOP_C"/>
    <property type="match status" value="1"/>
</dbReference>
<dbReference type="PROSITE" id="PS51714">
    <property type="entry name" value="G_BMS1"/>
    <property type="match status" value="1"/>
</dbReference>
<dbReference type="SMART" id="SM01362">
    <property type="entry name" value="DUF663"/>
    <property type="match status" value="1"/>
</dbReference>
<dbReference type="InterPro" id="IPR007034">
    <property type="entry name" value="BMS1_TSR1_C"/>
</dbReference>
<keyword evidence="10" id="KW-1185">Reference proteome</keyword>
<keyword evidence="3" id="KW-0539">Nucleus</keyword>
<dbReference type="GO" id="GO:0034511">
    <property type="term" value="F:U3 snoRNA binding"/>
    <property type="evidence" value="ECO:0007669"/>
    <property type="project" value="TreeGrafter"/>
</dbReference>
<dbReference type="EMBL" id="CAJFCJ010000009">
    <property type="protein sequence ID" value="CAD5119145.1"/>
    <property type="molecule type" value="Genomic_DNA"/>
</dbReference>
<evidence type="ECO:0000256" key="5">
    <source>
        <dbReference type="ARBA" id="ARBA00038288"/>
    </source>
</evidence>
<dbReference type="InterPro" id="IPR012948">
    <property type="entry name" value="AARP2CN"/>
</dbReference>
<dbReference type="SMART" id="SM00785">
    <property type="entry name" value="AARP2CN"/>
    <property type="match status" value="1"/>
</dbReference>
<dbReference type="InterPro" id="IPR039761">
    <property type="entry name" value="Bms1/Tsr1"/>
</dbReference>
<feature type="region of interest" description="Disordered" evidence="7">
    <location>
        <begin position="52"/>
        <end position="80"/>
    </location>
</feature>
<comment type="similarity">
    <text evidence="5">Belongs to the TRAFAC class translation factor GTPase superfamily. Bms1-like GTPase family. TSR1 subfamily.</text>
</comment>
<protein>
    <recommendedName>
        <fullName evidence="6">Pre-rRNA-processing protein TSR1 homolog</fullName>
    </recommendedName>
</protein>
<dbReference type="GO" id="GO:0000479">
    <property type="term" value="P:endonucleolytic cleavage of tricistronic rRNA transcript (SSU-rRNA, 5.8S rRNA, LSU-rRNA)"/>
    <property type="evidence" value="ECO:0007669"/>
    <property type="project" value="TreeGrafter"/>
</dbReference>
<keyword evidence="2" id="KW-0690">Ribosome biogenesis</keyword>
<feature type="compositionally biased region" description="Acidic residues" evidence="7">
    <location>
        <begin position="378"/>
        <end position="436"/>
    </location>
</feature>
<dbReference type="GO" id="GO:0030688">
    <property type="term" value="C:preribosome, small subunit precursor"/>
    <property type="evidence" value="ECO:0007669"/>
    <property type="project" value="TreeGrafter"/>
</dbReference>
<dbReference type="Pfam" id="PF08142">
    <property type="entry name" value="AARP2CN"/>
    <property type="match status" value="1"/>
</dbReference>
<comment type="caution">
    <text evidence="9">The sequence shown here is derived from an EMBL/GenBank/DDBJ whole genome shotgun (WGS) entry which is preliminary data.</text>
</comment>
<dbReference type="Pfam" id="PF22298">
    <property type="entry name" value="Tsr1_G-like"/>
    <property type="match status" value="1"/>
</dbReference>
<comment type="subcellular location">
    <subcellularLocation>
        <location evidence="1">Nucleus</location>
        <location evidence="1">Nucleolus</location>
    </subcellularLocation>
</comment>
<reference evidence="9 10" key="1">
    <citation type="submission" date="2020-08" db="EMBL/GenBank/DDBJ databases">
        <authorList>
            <person name="Hejnol A."/>
        </authorList>
    </citation>
    <scope>NUCLEOTIDE SEQUENCE [LARGE SCALE GENOMIC DNA]</scope>
</reference>
<dbReference type="GO" id="GO:0005525">
    <property type="term" value="F:GTP binding"/>
    <property type="evidence" value="ECO:0007669"/>
    <property type="project" value="TreeGrafter"/>
</dbReference>
<dbReference type="GO" id="GO:0000462">
    <property type="term" value="P:maturation of SSU-rRNA from tricistronic rRNA transcript (SSU-rRNA, 5.8S rRNA, LSU-rRNA)"/>
    <property type="evidence" value="ECO:0007669"/>
    <property type="project" value="TreeGrafter"/>
</dbReference>
<dbReference type="PANTHER" id="PTHR12858">
    <property type="entry name" value="RIBOSOME BIOGENESIS PROTEIN"/>
    <property type="match status" value="1"/>
</dbReference>
<sequence>MATEGNLRHRPGNLKQQNKKHNAGKHRTKREIERVAKGRQSVQVISRRLKKNLGKDERRLKAKQSRHNKRQEILSKKRGLGGDNGPPILVTVLILNPKIRPAEILSQIEQSAGSDEGKCSKTESGLLHLVMPRFKKRLEFIFPEMTVMNVLDVTRVSDVCLLITDGSDFGEREGKILHAAFSQGLPTVVPTIRTDANAKTKNVLKTRYSDRFPDQKVYGFSTDNECLQVLRLLCNLKVRERSVTAMRPHMLAENVELDEGDIPGFGTLKVTGYLRSQNLTANSLVHVPGYGDFGIKMIESIPDPNCIREVREMRSIEVLQTCNYDKRPSLEAEAEVDPMAAEQTWPTQEELEEADKKIKTKKKVPKGTSGYQAAWIVESDEEIDDEDDDEDSEEDEEEDYEMEAGDEDEEESDEEGMENAEKDSESEEEMEEVAVEDNDKAYDEKIDQEEEDQFEKQWREAREDEMFPDEMDTPHNIPARERFQRYRGLKSFRTSTWHPKENLPADYARIFQLANSKSAKKRALSTLTESLQGAQPGAYIRIHIEKVPIEITKKRGTLTVFGILAHEQKMSVVNILLKRSSESGTDSIKNKTQLIFQLGFRRFWAEAIFSQHTNANKHKLERYFRPDRTLVATAYAPITFGPAPALAFRMRGNGDLQMVGCGSLLNTDPDRIVCKRIVLSGHPFRIHRKAAVVRYMFFNREDIDWFKPVELRTKHGRRGHIKEALGTHGHMKCVFDGQIKSMDTVLLTLYKRVFPKWKYDSRVEDEPIAELHNDAFENESKMALD</sequence>
<feature type="compositionally biased region" description="Basic residues" evidence="7">
    <location>
        <begin position="60"/>
        <end position="69"/>
    </location>
</feature>
<dbReference type="OrthoDB" id="119302at2759"/>
<dbReference type="GO" id="GO:0003924">
    <property type="term" value="F:GTPase activity"/>
    <property type="evidence" value="ECO:0007669"/>
    <property type="project" value="TreeGrafter"/>
</dbReference>
<dbReference type="AlphaFoldDB" id="A0A7I8VUD0"/>
<dbReference type="InterPro" id="IPR030387">
    <property type="entry name" value="G_Bms1/Tsr1_dom"/>
</dbReference>
<dbReference type="PANTHER" id="PTHR12858:SF1">
    <property type="entry name" value="PRE-RRNA-PROCESSING PROTEIN TSR1 HOMOLOG"/>
    <property type="match status" value="1"/>
</dbReference>
<evidence type="ECO:0000256" key="7">
    <source>
        <dbReference type="SAM" id="MobiDB-lite"/>
    </source>
</evidence>
<evidence type="ECO:0000256" key="6">
    <source>
        <dbReference type="ARBA" id="ARBA00040070"/>
    </source>
</evidence>
<feature type="region of interest" description="Disordered" evidence="7">
    <location>
        <begin position="330"/>
        <end position="442"/>
    </location>
</feature>
<feature type="domain" description="Bms1-type G" evidence="8">
    <location>
        <begin position="86"/>
        <end position="239"/>
    </location>
</feature>
<feature type="compositionally biased region" description="Basic residues" evidence="7">
    <location>
        <begin position="8"/>
        <end position="29"/>
    </location>
</feature>
<accession>A0A7I8VUD0</accession>
<evidence type="ECO:0000313" key="9">
    <source>
        <dbReference type="EMBL" id="CAD5119145.1"/>
    </source>
</evidence>
<gene>
    <name evidence="9" type="ORF">DGYR_LOCUS7430</name>
</gene>
<evidence type="ECO:0000256" key="4">
    <source>
        <dbReference type="ARBA" id="ARBA00037087"/>
    </source>
</evidence>
<comment type="function">
    <text evidence="4">Required during maturation of the 40S ribosomal subunit in the nucleolus.</text>
</comment>
<evidence type="ECO:0000256" key="3">
    <source>
        <dbReference type="ARBA" id="ARBA00023242"/>
    </source>
</evidence>
<feature type="region of interest" description="Disordered" evidence="7">
    <location>
        <begin position="1"/>
        <end position="30"/>
    </location>
</feature>
<evidence type="ECO:0000256" key="1">
    <source>
        <dbReference type="ARBA" id="ARBA00004604"/>
    </source>
</evidence>
<proteinExistence type="inferred from homology"/>
<evidence type="ECO:0000259" key="8">
    <source>
        <dbReference type="PROSITE" id="PS51714"/>
    </source>
</evidence>
<organism evidence="9 10">
    <name type="scientific">Dimorphilus gyrociliatus</name>
    <dbReference type="NCBI Taxonomy" id="2664684"/>
    <lineage>
        <taxon>Eukaryota</taxon>
        <taxon>Metazoa</taxon>
        <taxon>Spiralia</taxon>
        <taxon>Lophotrochozoa</taxon>
        <taxon>Annelida</taxon>
        <taxon>Polychaeta</taxon>
        <taxon>Polychaeta incertae sedis</taxon>
        <taxon>Dinophilidae</taxon>
        <taxon>Dimorphilus</taxon>
    </lineage>
</organism>
<evidence type="ECO:0000313" key="10">
    <source>
        <dbReference type="Proteomes" id="UP000549394"/>
    </source>
</evidence>
<evidence type="ECO:0000256" key="2">
    <source>
        <dbReference type="ARBA" id="ARBA00022517"/>
    </source>
</evidence>
<name>A0A7I8VUD0_9ANNE</name>